<reference evidence="3" key="4">
    <citation type="submission" date="2022-03" db="EMBL/GenBank/DDBJ databases">
        <title>Complete Genome Sequence of Staphylococcus edaphicus strain CCM 8731.</title>
        <authorList>
            <person name="Rimmer C.O."/>
            <person name="Thomas J.C."/>
        </authorList>
    </citation>
    <scope>NUCLEOTIDE SEQUENCE</scope>
    <source>
        <strain evidence="3">CCM 8731</strain>
    </source>
</reference>
<evidence type="ECO:0000313" key="2">
    <source>
        <dbReference type="EMBL" id="PHK48697.1"/>
    </source>
</evidence>
<keyword evidence="1" id="KW-1133">Transmembrane helix</keyword>
<gene>
    <name evidence="2" type="ORF">BTJ66_12065</name>
    <name evidence="3" type="ORF">MNY58_13405</name>
</gene>
<dbReference type="EMBL" id="MRZN01000026">
    <property type="protein sequence ID" value="PHK48697.1"/>
    <property type="molecule type" value="Genomic_DNA"/>
</dbReference>
<dbReference type="Pfam" id="PF12669">
    <property type="entry name" value="FeoB_associated"/>
    <property type="match status" value="1"/>
</dbReference>
<accession>A0A2C6WMM9</accession>
<reference evidence="2" key="3">
    <citation type="submission" date="2017-10" db="EMBL/GenBank/DDBJ databases">
        <authorList>
            <person name="Vrbovska V."/>
            <person name="Kovarovic V."/>
            <person name="Indrakova A."/>
        </authorList>
    </citation>
    <scope>NUCLEOTIDE SEQUENCE</scope>
    <source>
        <strain evidence="2">CCM 8730</strain>
    </source>
</reference>
<dbReference type="EMBL" id="CP093217">
    <property type="protein sequence ID" value="UQW81527.1"/>
    <property type="molecule type" value="Genomic_DNA"/>
</dbReference>
<proteinExistence type="predicted"/>
<reference evidence="2" key="1">
    <citation type="journal article" date="2017" name="Appl. Environ. Microbiol.">
        <title>Staphylococcus edaphicus sp. nov., isolated in Antarctica, harbours mecC gene and genomic islands with suspected role in adaptation to extreme environment.</title>
        <authorList>
            <person name="Pantucek R."/>
            <person name="Sedlacek I."/>
            <person name="Indrakova A."/>
            <person name="Vrbovska V."/>
            <person name="Maslanova I."/>
            <person name="Kovarovic V."/>
            <person name="Svec P."/>
            <person name="Kralova S."/>
            <person name="Kristofova L."/>
            <person name="Keklakova J."/>
            <person name="Petras P."/>
            <person name="Doskar J."/>
        </authorList>
    </citation>
    <scope>NUCLEOTIDE SEQUENCE</scope>
    <source>
        <strain evidence="2">CCM 8730</strain>
    </source>
</reference>
<protein>
    <submittedName>
        <fullName evidence="2">FeoB-associated Cys-rich membrane protein</fullName>
    </submittedName>
</protein>
<dbReference type="AlphaFoldDB" id="A0A2C6WMM9"/>
<evidence type="ECO:0000313" key="5">
    <source>
        <dbReference type="Proteomes" id="UP001056588"/>
    </source>
</evidence>
<organism evidence="2 4">
    <name type="scientific">Staphylococcus edaphicus</name>
    <dbReference type="NCBI Taxonomy" id="1955013"/>
    <lineage>
        <taxon>Bacteria</taxon>
        <taxon>Bacillati</taxon>
        <taxon>Bacillota</taxon>
        <taxon>Bacilli</taxon>
        <taxon>Bacillales</taxon>
        <taxon>Staphylococcaceae</taxon>
        <taxon>Staphylococcus</taxon>
    </lineage>
</organism>
<reference evidence="4" key="2">
    <citation type="submission" date="2017-10" db="EMBL/GenBank/DDBJ databases">
        <title>Staphylococcus edaphicus sp. nov., isolated in Antarctica, harbouring mecC gene and genomic islands essential in adaptation to extreme environment.</title>
        <authorList>
            <person name="Pantucek R."/>
            <person name="Sedlacek I."/>
            <person name="Indrakova A."/>
            <person name="Vrbovska V."/>
            <person name="Maslanova I."/>
            <person name="Kovarovic V."/>
            <person name="Svec P."/>
            <person name="Kralova S."/>
            <person name="Kristofova L."/>
            <person name="Keklakova J."/>
            <person name="Petras P."/>
            <person name="Doskar J."/>
        </authorList>
    </citation>
    <scope>NUCLEOTIDE SEQUENCE [LARGE SCALE GENOMIC DNA]</scope>
    <source>
        <strain evidence="4">CCM 5085</strain>
    </source>
</reference>
<keyword evidence="1" id="KW-0472">Membrane</keyword>
<keyword evidence="1" id="KW-0812">Transmembrane</keyword>
<name>A0A2C6WMM9_9STAP</name>
<dbReference type="Proteomes" id="UP001056588">
    <property type="component" value="Chromosome"/>
</dbReference>
<feature type="transmembrane region" description="Helical" evidence="1">
    <location>
        <begin position="6"/>
        <end position="25"/>
    </location>
</feature>
<dbReference type="Proteomes" id="UP000223828">
    <property type="component" value="Unassembled WGS sequence"/>
</dbReference>
<keyword evidence="5" id="KW-1185">Reference proteome</keyword>
<sequence length="47" mass="5203">MTLIVNILFIMAIFSYTIFTLTKFLKKSKAGKCTSCGIKDGCHTGEK</sequence>
<evidence type="ECO:0000256" key="1">
    <source>
        <dbReference type="SAM" id="Phobius"/>
    </source>
</evidence>
<evidence type="ECO:0000313" key="4">
    <source>
        <dbReference type="Proteomes" id="UP000223828"/>
    </source>
</evidence>
<evidence type="ECO:0000313" key="3">
    <source>
        <dbReference type="EMBL" id="UQW81527.1"/>
    </source>
</evidence>